<keyword evidence="2" id="KW-1185">Reference proteome</keyword>
<dbReference type="OrthoDB" id="7338622at2"/>
<sequence>MPDPALSAALAEAYASVPDGVVVLDTLEIWHPAFTTALRIVADGSALAARLEADAPRDPGALVTFIPLAFRLRPPEISPEAPGVLEAEIDTAGREIVAEIDRAVATLDPIEIVWRRFVADRADDGPDYVVGGLTLRSVSATPFRLVAQAGWVDLVNERFPRLVYDRERFPTLEARG</sequence>
<dbReference type="Proteomes" id="UP000015346">
    <property type="component" value="Unassembled WGS sequence"/>
</dbReference>
<comment type="caution">
    <text evidence="1">The sequence shown here is derived from an EMBL/GenBank/DDBJ whole genome shotgun (WGS) entry which is preliminary data.</text>
</comment>
<dbReference type="EMBL" id="AOLV01000021">
    <property type="protein sequence ID" value="EPX84564.1"/>
    <property type="molecule type" value="Genomic_DNA"/>
</dbReference>
<name>S9SE88_9RHOB</name>
<protein>
    <recommendedName>
        <fullName evidence="3">DUF1833 domain-containing protein</fullName>
    </recommendedName>
</protein>
<dbReference type="InterPro" id="IPR014974">
    <property type="entry name" value="DUF1833"/>
</dbReference>
<evidence type="ECO:0000313" key="2">
    <source>
        <dbReference type="Proteomes" id="UP000015346"/>
    </source>
</evidence>
<dbReference type="RefSeq" id="WP_021098193.1">
    <property type="nucleotide sequence ID" value="NZ_KE557321.1"/>
</dbReference>
<proteinExistence type="predicted"/>
<accession>S9SE88</accession>
<evidence type="ECO:0000313" key="1">
    <source>
        <dbReference type="EMBL" id="EPX84564.1"/>
    </source>
</evidence>
<dbReference type="STRING" id="1123069.ruthe_02109"/>
<reference evidence="1 2" key="1">
    <citation type="journal article" date="2013" name="Stand. Genomic Sci.">
        <title>Genome sequence of the reddish-pigmented Rubellimicrobium thermophilum type strain (DSM 16684(T)), a member of the Roseobacter clade.</title>
        <authorList>
            <person name="Fiebig A."/>
            <person name="Riedel T."/>
            <person name="Gronow S."/>
            <person name="Petersen J."/>
            <person name="Klenk H.P."/>
            <person name="Goker M."/>
        </authorList>
    </citation>
    <scope>NUCLEOTIDE SEQUENCE [LARGE SCALE GENOMIC DNA]</scope>
    <source>
        <strain evidence="1 2">DSM 16684</strain>
    </source>
</reference>
<dbReference type="HOGENOM" id="CLU_128712_0_0_5"/>
<evidence type="ECO:0008006" key="3">
    <source>
        <dbReference type="Google" id="ProtNLM"/>
    </source>
</evidence>
<dbReference type="Pfam" id="PF08875">
    <property type="entry name" value="DUF1833"/>
    <property type="match status" value="1"/>
</dbReference>
<gene>
    <name evidence="1" type="ORF">ruthe_02109</name>
</gene>
<organism evidence="1 2">
    <name type="scientific">Rubellimicrobium thermophilum DSM 16684</name>
    <dbReference type="NCBI Taxonomy" id="1123069"/>
    <lineage>
        <taxon>Bacteria</taxon>
        <taxon>Pseudomonadati</taxon>
        <taxon>Pseudomonadota</taxon>
        <taxon>Alphaproteobacteria</taxon>
        <taxon>Rhodobacterales</taxon>
        <taxon>Roseobacteraceae</taxon>
        <taxon>Rubellimicrobium</taxon>
    </lineage>
</organism>
<dbReference type="AlphaFoldDB" id="S9SE88"/>